<dbReference type="AlphaFoldDB" id="A0A3L6NJA6"/>
<sequence>MDTFPVPYWASSIAKVAYRSIFFAPTFLRKYVLGYKFKSIYASISSMAVE</sequence>
<proteinExistence type="predicted"/>
<dbReference type="EMBL" id="MRCU01000005">
    <property type="protein sequence ID" value="RKK17553.1"/>
    <property type="molecule type" value="Genomic_DNA"/>
</dbReference>
<organism evidence="1 2">
    <name type="scientific">Fusarium oxysporum f. sp. cepae</name>
    <dbReference type="NCBI Taxonomy" id="396571"/>
    <lineage>
        <taxon>Eukaryota</taxon>
        <taxon>Fungi</taxon>
        <taxon>Dikarya</taxon>
        <taxon>Ascomycota</taxon>
        <taxon>Pezizomycotina</taxon>
        <taxon>Sordariomycetes</taxon>
        <taxon>Hypocreomycetidae</taxon>
        <taxon>Hypocreales</taxon>
        <taxon>Nectriaceae</taxon>
        <taxon>Fusarium</taxon>
        <taxon>Fusarium oxysporum species complex</taxon>
    </lineage>
</organism>
<evidence type="ECO:0000313" key="1">
    <source>
        <dbReference type="EMBL" id="RKK17553.1"/>
    </source>
</evidence>
<dbReference type="Proteomes" id="UP000270866">
    <property type="component" value="Unassembled WGS sequence"/>
</dbReference>
<reference evidence="1 2" key="1">
    <citation type="journal article" date="2018" name="Sci. Rep.">
        <title>Characterisation of pathogen-specific regions and novel effector candidates in Fusarium oxysporum f. sp. cepae.</title>
        <authorList>
            <person name="Armitage A.D."/>
            <person name="Taylor A."/>
            <person name="Sobczyk M.K."/>
            <person name="Baxter L."/>
            <person name="Greenfield B.P."/>
            <person name="Bates H.J."/>
            <person name="Wilson F."/>
            <person name="Jackson A.C."/>
            <person name="Ott S."/>
            <person name="Harrison R.J."/>
            <person name="Clarkson J.P."/>
        </authorList>
    </citation>
    <scope>NUCLEOTIDE SEQUENCE [LARGE SCALE GENOMIC DNA]</scope>
    <source>
        <strain evidence="1 2">FoC_Fus2</strain>
    </source>
</reference>
<name>A0A3L6NJA6_FUSOX</name>
<protein>
    <submittedName>
        <fullName evidence="1">Uncharacterized protein</fullName>
    </submittedName>
</protein>
<accession>A0A3L6NJA6</accession>
<evidence type="ECO:0000313" key="2">
    <source>
        <dbReference type="Proteomes" id="UP000270866"/>
    </source>
</evidence>
<comment type="caution">
    <text evidence="1">The sequence shown here is derived from an EMBL/GenBank/DDBJ whole genome shotgun (WGS) entry which is preliminary data.</text>
</comment>
<gene>
    <name evidence="1" type="ORF">BFJ65_g7886</name>
</gene>